<keyword evidence="2" id="KW-1185">Reference proteome</keyword>
<evidence type="ECO:0000313" key="1">
    <source>
        <dbReference type="EMBL" id="MCA5005225.1"/>
    </source>
</evidence>
<protein>
    <recommendedName>
        <fullName evidence="3">Immunity protein 42</fullName>
    </recommendedName>
</protein>
<sequence>MLIKHHDDFFIQWETVFIVNGNLNLGIFNFWIDDKAYPAKGINITLNSLFYELVSEIPMIENLQLDIGNLPIDEIDFGNYEKNNLVWINSGELFQYGFALIIGFNGNTERIFFTNDFEKTYDEIVLPKGTFLQILKDLSQVTFEK</sequence>
<dbReference type="InterPro" id="IPR028958">
    <property type="entry name" value="Imm42"/>
</dbReference>
<reference evidence="1" key="1">
    <citation type="submission" date="2020-10" db="EMBL/GenBank/DDBJ databases">
        <authorList>
            <person name="Lu T."/>
            <person name="Wang Q."/>
            <person name="Han X."/>
        </authorList>
    </citation>
    <scope>NUCLEOTIDE SEQUENCE</scope>
    <source>
        <strain evidence="1">WQ 366</strain>
    </source>
</reference>
<dbReference type="EMBL" id="JADEYP010000013">
    <property type="protein sequence ID" value="MCA5005225.1"/>
    <property type="molecule type" value="Genomic_DNA"/>
</dbReference>
<evidence type="ECO:0000313" key="2">
    <source>
        <dbReference type="Proteomes" id="UP001165302"/>
    </source>
</evidence>
<comment type="caution">
    <text evidence="1">The sequence shown here is derived from an EMBL/GenBank/DDBJ whole genome shotgun (WGS) entry which is preliminary data.</text>
</comment>
<dbReference type="Proteomes" id="UP001165302">
    <property type="component" value="Unassembled WGS sequence"/>
</dbReference>
<name>A0ABS7Z4X9_9SPHI</name>
<proteinExistence type="predicted"/>
<organism evidence="1 2">
    <name type="scientific">Sphingobacterium bovistauri</name>
    <dbReference type="NCBI Taxonomy" id="2781959"/>
    <lineage>
        <taxon>Bacteria</taxon>
        <taxon>Pseudomonadati</taxon>
        <taxon>Bacteroidota</taxon>
        <taxon>Sphingobacteriia</taxon>
        <taxon>Sphingobacteriales</taxon>
        <taxon>Sphingobacteriaceae</taxon>
        <taxon>Sphingobacterium</taxon>
    </lineage>
</organism>
<accession>A0ABS7Z4X9</accession>
<dbReference type="RefSeq" id="WP_225552750.1">
    <property type="nucleotide sequence ID" value="NZ_JADEYP010000013.1"/>
</dbReference>
<evidence type="ECO:0008006" key="3">
    <source>
        <dbReference type="Google" id="ProtNLM"/>
    </source>
</evidence>
<dbReference type="Pfam" id="PF15593">
    <property type="entry name" value="Imm42"/>
    <property type="match status" value="1"/>
</dbReference>
<gene>
    <name evidence="1" type="ORF">IPZ78_08675</name>
</gene>